<gene>
    <name evidence="3" type="ORF">ALO_15772</name>
</gene>
<feature type="domain" description="Mce/MlaD" evidence="2">
    <location>
        <begin position="36"/>
        <end position="111"/>
    </location>
</feature>
<organism evidence="3 4">
    <name type="scientific">Acetonema longum DSM 6540</name>
    <dbReference type="NCBI Taxonomy" id="1009370"/>
    <lineage>
        <taxon>Bacteria</taxon>
        <taxon>Bacillati</taxon>
        <taxon>Bacillota</taxon>
        <taxon>Negativicutes</taxon>
        <taxon>Acetonemataceae</taxon>
        <taxon>Acetonema</taxon>
    </lineage>
</organism>
<dbReference type="STRING" id="1009370.ALO_15772"/>
<accession>F7NM28</accession>
<feature type="coiled-coil region" evidence="1">
    <location>
        <begin position="267"/>
        <end position="294"/>
    </location>
</feature>
<evidence type="ECO:0000256" key="1">
    <source>
        <dbReference type="SAM" id="Coils"/>
    </source>
</evidence>
<keyword evidence="4" id="KW-1185">Reference proteome</keyword>
<reference evidence="3 4" key="1">
    <citation type="journal article" date="2011" name="EMBO J.">
        <title>Structural diversity of bacterial flagellar motors.</title>
        <authorList>
            <person name="Chen S."/>
            <person name="Beeby M."/>
            <person name="Murphy G.E."/>
            <person name="Leadbetter J.R."/>
            <person name="Hendrixson D.R."/>
            <person name="Briegel A."/>
            <person name="Li Z."/>
            <person name="Shi J."/>
            <person name="Tocheva E.I."/>
            <person name="Muller A."/>
            <person name="Dobro M.J."/>
            <person name="Jensen G.J."/>
        </authorList>
    </citation>
    <scope>NUCLEOTIDE SEQUENCE [LARGE SCALE GENOMIC DNA]</scope>
    <source>
        <strain evidence="3 4">DSM 6540</strain>
    </source>
</reference>
<dbReference type="GO" id="GO:0005543">
    <property type="term" value="F:phospholipid binding"/>
    <property type="evidence" value="ECO:0007669"/>
    <property type="project" value="TreeGrafter"/>
</dbReference>
<protein>
    <submittedName>
        <fullName evidence="3">Mammalian cell entry related domain protein</fullName>
    </submittedName>
</protein>
<dbReference type="Pfam" id="PF02470">
    <property type="entry name" value="MlaD"/>
    <property type="match status" value="1"/>
</dbReference>
<dbReference type="PANTHER" id="PTHR33371">
    <property type="entry name" value="INTERMEMBRANE PHOSPHOLIPID TRANSPORT SYSTEM BINDING PROTEIN MLAD-RELATED"/>
    <property type="match status" value="1"/>
</dbReference>
<dbReference type="RefSeq" id="WP_004097372.1">
    <property type="nucleotide sequence ID" value="NZ_AFGF01000157.1"/>
</dbReference>
<evidence type="ECO:0000313" key="4">
    <source>
        <dbReference type="Proteomes" id="UP000003240"/>
    </source>
</evidence>
<dbReference type="EMBL" id="AFGF01000157">
    <property type="protein sequence ID" value="EGO62954.1"/>
    <property type="molecule type" value="Genomic_DNA"/>
</dbReference>
<dbReference type="eggNOG" id="COG1463">
    <property type="taxonomic scope" value="Bacteria"/>
</dbReference>
<dbReference type="PANTHER" id="PTHR33371:SF4">
    <property type="entry name" value="INTERMEMBRANE PHOSPHOLIPID TRANSPORT SYSTEM BINDING PROTEIN MLAD"/>
    <property type="match status" value="1"/>
</dbReference>
<name>F7NM28_9FIRM</name>
<evidence type="ECO:0000259" key="2">
    <source>
        <dbReference type="Pfam" id="PF02470"/>
    </source>
</evidence>
<comment type="caution">
    <text evidence="3">The sequence shown here is derived from an EMBL/GenBank/DDBJ whole genome shotgun (WGS) entry which is preliminary data.</text>
</comment>
<evidence type="ECO:0000313" key="3">
    <source>
        <dbReference type="EMBL" id="EGO62954.1"/>
    </source>
</evidence>
<keyword evidence="1" id="KW-0175">Coiled coil</keyword>
<dbReference type="InterPro" id="IPR003399">
    <property type="entry name" value="Mce/MlaD"/>
</dbReference>
<sequence length="425" mass="45925">MVFSTEAKVGAVSILALALLAGFIVMLSGNAMNDEGYPVYVVYDRVNGLKPGNIVRYAGVDIGRVQNVKVTPAGVEAELFIQSGAQIPQGAKFAIGTDGLMGEKYIDITPPARRAGNLSGNDRVSGETPKDLDQLIATADEVLNEARTLIRSMNDVIGDEKVREALKGSAVNLKKVTDNLDAFSASLARMAVNNEQNVADIASNLRAMSADLKSTAARVDKLVADVDNNGQTAKDLRETLANVKSASARIEKMAAALEGVATDPSTAENIRETLKNARQASEKANKVLDKVTNIRMESGLDVLYQPNEGAYRTNLDLKVSTSDKEYALLGIKDIGEENLLNLQLGTNYGSWGSRYGIVDGKAGVGVDGQVSSRWKLSLDAYDPNDFRLKLRSEYDLGRDTYLVGETDDVRQNTDKNTYFGLKKIF</sequence>
<proteinExistence type="predicted"/>
<dbReference type="Proteomes" id="UP000003240">
    <property type="component" value="Unassembled WGS sequence"/>
</dbReference>
<dbReference type="AlphaFoldDB" id="F7NM28"/>
<dbReference type="GO" id="GO:0005548">
    <property type="term" value="F:phospholipid transporter activity"/>
    <property type="evidence" value="ECO:0007669"/>
    <property type="project" value="TreeGrafter"/>
</dbReference>
<dbReference type="InterPro" id="IPR052336">
    <property type="entry name" value="MlaD_Phospholipid_Transporter"/>
</dbReference>
<dbReference type="OrthoDB" id="9764664at2"/>